<feature type="compositionally biased region" description="Basic and acidic residues" evidence="8">
    <location>
        <begin position="1307"/>
        <end position="1317"/>
    </location>
</feature>
<feature type="region of interest" description="Disordered" evidence="8">
    <location>
        <begin position="1014"/>
        <end position="1059"/>
    </location>
</feature>
<evidence type="ECO:0000313" key="12">
    <source>
        <dbReference type="Proteomes" id="UP000233524"/>
    </source>
</evidence>
<evidence type="ECO:0000256" key="8">
    <source>
        <dbReference type="SAM" id="MobiDB-lite"/>
    </source>
</evidence>
<feature type="region of interest" description="Disordered" evidence="8">
    <location>
        <begin position="710"/>
        <end position="761"/>
    </location>
</feature>
<feature type="compositionally biased region" description="Basic and acidic residues" evidence="8">
    <location>
        <begin position="1175"/>
        <end position="1185"/>
    </location>
</feature>
<evidence type="ECO:0000259" key="9">
    <source>
        <dbReference type="Pfam" id="PF03828"/>
    </source>
</evidence>
<dbReference type="OrthoDB" id="2274644at2759"/>
<dbReference type="InterPro" id="IPR043519">
    <property type="entry name" value="NT_sf"/>
</dbReference>
<dbReference type="GO" id="GO:0046872">
    <property type="term" value="F:metal ion binding"/>
    <property type="evidence" value="ECO:0007669"/>
    <property type="project" value="UniProtKB-KW"/>
</dbReference>
<feature type="compositionally biased region" description="Polar residues" evidence="8">
    <location>
        <begin position="969"/>
        <end position="978"/>
    </location>
</feature>
<feature type="compositionally biased region" description="Polar residues" evidence="8">
    <location>
        <begin position="1238"/>
        <end position="1260"/>
    </location>
</feature>
<feature type="compositionally biased region" description="Low complexity" evidence="8">
    <location>
        <begin position="710"/>
        <end position="736"/>
    </location>
</feature>
<evidence type="ECO:0000259" key="10">
    <source>
        <dbReference type="Pfam" id="PF22600"/>
    </source>
</evidence>
<protein>
    <recommendedName>
        <fullName evidence="4">polynucleotide adenylyltransferase</fullName>
        <ecNumber evidence="4">2.7.7.19</ecNumber>
    </recommendedName>
</protein>
<dbReference type="CDD" id="cd05402">
    <property type="entry name" value="NT_PAP_TUTase"/>
    <property type="match status" value="1"/>
</dbReference>
<feature type="compositionally biased region" description="Low complexity" evidence="8">
    <location>
        <begin position="810"/>
        <end position="850"/>
    </location>
</feature>
<feature type="region of interest" description="Disordered" evidence="8">
    <location>
        <begin position="75"/>
        <end position="129"/>
    </location>
</feature>
<dbReference type="Gene3D" id="1.10.1410.10">
    <property type="match status" value="1"/>
</dbReference>
<accession>A0A2N3NAL2</accession>
<dbReference type="PANTHER" id="PTHR12271">
    <property type="entry name" value="POLY A POLYMERASE CID PAP -RELATED"/>
    <property type="match status" value="1"/>
</dbReference>
<evidence type="ECO:0000256" key="4">
    <source>
        <dbReference type="ARBA" id="ARBA00012388"/>
    </source>
</evidence>
<dbReference type="Gene3D" id="3.30.460.10">
    <property type="entry name" value="Beta Polymerase, domain 2"/>
    <property type="match status" value="1"/>
</dbReference>
<feature type="region of interest" description="Disordered" evidence="8">
    <location>
        <begin position="794"/>
        <end position="982"/>
    </location>
</feature>
<dbReference type="SUPFAM" id="SSF81631">
    <property type="entry name" value="PAP/OAS1 substrate-binding domain"/>
    <property type="match status" value="1"/>
</dbReference>
<evidence type="ECO:0000313" key="11">
    <source>
        <dbReference type="EMBL" id="PKS09451.1"/>
    </source>
</evidence>
<feature type="region of interest" description="Disordered" evidence="8">
    <location>
        <begin position="597"/>
        <end position="652"/>
    </location>
</feature>
<name>A0A2N3NAL2_9PEZI</name>
<comment type="similarity">
    <text evidence="3">Belongs to the DNA polymerase type-B-like family.</text>
</comment>
<dbReference type="InterPro" id="IPR002058">
    <property type="entry name" value="PAP_assoc"/>
</dbReference>
<dbReference type="PANTHER" id="PTHR12271:SF113">
    <property type="entry name" value="POLY(A) RNA POLYMERASE CID11"/>
    <property type="match status" value="1"/>
</dbReference>
<dbReference type="InParanoid" id="A0A2N3NAL2"/>
<dbReference type="EC" id="2.7.7.19" evidence="4"/>
<evidence type="ECO:0000256" key="1">
    <source>
        <dbReference type="ARBA" id="ARBA00001936"/>
    </source>
</evidence>
<feature type="compositionally biased region" description="Polar residues" evidence="8">
    <location>
        <begin position="886"/>
        <end position="896"/>
    </location>
</feature>
<sequence length="1317" mass="144139">MDSRSTAAESKHSYSPAHWPHTPSVGTTTPGSVSPCPQPDPSAGPLSARVEYFPIFLPQQTTFFHHQQLLQYNKLISPGRGGGHPQLPAQAASPPHIQAAPRSRSASKVSNKDYPLGKSNQGGHGNRAAQNIDKGHRAVVASKDAPPKMPPRNADLAHPLPARPVVGASHTKNHSSSVPSTPLQHARNFSFESREPSPNATNSHSPRSAYSETTAQVPPLKQLPPRLGGCQYETAQMNTRRRVPYSIGNEKLERVPPSTIKSRLTEDEERKLTTDMRELYDRLLPTEEVEEKRRKLVTKLETIFNEEWPGHDIRVHLFGSSGNLLCSDDSDVDICITTEWKELEAVCMIAELLAKRGMEKVVCIAPAKVPIVKIWDPELGLACDMNVNNTLALENTRMVRTYVETDDRVRPLAMIVKYWTRRRVVNDAAFGGTLSSYTWICLVIAFLQLRDPAVLPALHQRPHQRLRNTDGVESTFADDLDQLRGFGKKNKSTLGDLLFEFFRFYAHEFDYDKNALSVRLGRLLTKKEKNWHHALNNRLCIEEPFNTTRNLGNTADEYSFKGLHLELRRAFDLISQAKLEQCCEQYIFPKEEERVFTQTRRPPQPVLMRSSSQTHTSRGGRGSFARGGRQHSGHYHHRGNNPGRRTSSSVTYDGGAMYSQHMGAQDMSWYPSTAYMPAEIMSAALMMHQQHDFRLHQLYQGMVQTQTQAYQQSQQQTPQQQSSQGQQQRTSGSTSQAPTASADRSRTNSFDNPPLTAPPRPEVFGICSVPFQPGQQFYAPGHVTPVYGTYPSTPAATTGTPEFRRSLHRSSAAAETGTSGTGSSLRSQSQPASRSVPVVPSSSGGFSSNGPTPPNGLSIFTPRNNANGIPIPSFMADEAEYDDGPSPSTNAANDSPPSEEGGYMGPLLPETSSPSRRVTNASNRIAFGDLNTNRRHMSNTELPQSVLDRRMKRVSRSPSPAGHTRALSVGTSPSSLGAKSTPRPLIANGSLLNPAIISSQRSTATGSGTIAVETQSLADPSAPRPGPFDESGTEGEQTPVLSSATTEQSSQSLPEQPPVVVNGTNAMAAAASASPSTPSLSQAHMMDEPSFRERITMMQPGYFVQPYFYQPEPSMSQRYTSSTRQRLMSRQPQSGVIAPLDLAIDFKVGNSSGQLDFQHLSPVYEGRTPPAPSSRKTEHPPRGDRQGNGTGSRSQTSEIASRNGQHKPGETGDSSIHESKQSSGSSRSVQSKSNRVSQPSHQSSKSQTLNRLQSEGQESTGVKESEGRPYRGDVVNGDGGWQRAGKYRKKGVDYKNQGGGTSQSEAPPKHSSERKGG</sequence>
<gene>
    <name evidence="11" type="ORF">jhhlp_004067</name>
</gene>
<dbReference type="GO" id="GO:0031123">
    <property type="term" value="P:RNA 3'-end processing"/>
    <property type="evidence" value="ECO:0007669"/>
    <property type="project" value="TreeGrafter"/>
</dbReference>
<dbReference type="VEuPathDB" id="FungiDB:jhhlp_004067"/>
<feature type="compositionally biased region" description="Polar residues" evidence="8">
    <location>
        <begin position="1034"/>
        <end position="1054"/>
    </location>
</feature>
<dbReference type="Proteomes" id="UP000233524">
    <property type="component" value="Unassembled WGS sequence"/>
</dbReference>
<comment type="caution">
    <text evidence="11">The sequence shown here is derived from an EMBL/GenBank/DDBJ whole genome shotgun (WGS) entry which is preliminary data.</text>
</comment>
<reference evidence="11 12" key="1">
    <citation type="journal article" date="2017" name="G3 (Bethesda)">
        <title>First Draft Genome Sequence of the Pathogenic Fungus Lomentospora prolificans (Formerly Scedosporium prolificans).</title>
        <authorList>
            <person name="Luo R."/>
            <person name="Zimin A."/>
            <person name="Workman R."/>
            <person name="Fan Y."/>
            <person name="Pertea G."/>
            <person name="Grossman N."/>
            <person name="Wear M.P."/>
            <person name="Jia B."/>
            <person name="Miller H."/>
            <person name="Casadevall A."/>
            <person name="Timp W."/>
            <person name="Zhang S.X."/>
            <person name="Salzberg S.L."/>
        </authorList>
    </citation>
    <scope>NUCLEOTIDE SEQUENCE [LARGE SCALE GENOMIC DNA]</scope>
    <source>
        <strain evidence="11 12">JHH-5317</strain>
    </source>
</reference>
<dbReference type="STRING" id="41688.A0A2N3NAL2"/>
<dbReference type="GO" id="GO:1990817">
    <property type="term" value="F:poly(A) RNA polymerase activity"/>
    <property type="evidence" value="ECO:0007669"/>
    <property type="project" value="UniProtKB-EC"/>
</dbReference>
<feature type="compositionally biased region" description="Polar residues" evidence="8">
    <location>
        <begin position="174"/>
        <end position="183"/>
    </location>
</feature>
<evidence type="ECO:0000256" key="6">
    <source>
        <dbReference type="ARBA" id="ARBA00022723"/>
    </source>
</evidence>
<evidence type="ECO:0000256" key="2">
    <source>
        <dbReference type="ARBA" id="ARBA00001946"/>
    </source>
</evidence>
<feature type="compositionally biased region" description="Low complexity" evidence="8">
    <location>
        <begin position="1221"/>
        <end position="1237"/>
    </location>
</feature>
<feature type="domain" description="Poly(A) RNA polymerase mitochondrial-like central palm" evidence="10">
    <location>
        <begin position="272"/>
        <end position="403"/>
    </location>
</feature>
<feature type="compositionally biased region" description="Polar residues" evidence="8">
    <location>
        <begin position="1191"/>
        <end position="1203"/>
    </location>
</feature>
<keyword evidence="6" id="KW-0479">Metal-binding</keyword>
<dbReference type="InterPro" id="IPR054708">
    <property type="entry name" value="MTPAP-like_central"/>
</dbReference>
<dbReference type="GO" id="GO:0010605">
    <property type="term" value="P:negative regulation of macromolecule metabolic process"/>
    <property type="evidence" value="ECO:0007669"/>
    <property type="project" value="UniProtKB-ARBA"/>
</dbReference>
<evidence type="ECO:0000256" key="7">
    <source>
        <dbReference type="ARBA" id="ARBA00022842"/>
    </source>
</evidence>
<feature type="domain" description="PAP-associated" evidence="9">
    <location>
        <begin position="493"/>
        <end position="548"/>
    </location>
</feature>
<comment type="cofactor">
    <cofactor evidence="1">
        <name>Mn(2+)</name>
        <dbReference type="ChEBI" id="CHEBI:29035"/>
    </cofactor>
</comment>
<feature type="region of interest" description="Disordered" evidence="8">
    <location>
        <begin position="1"/>
        <end position="45"/>
    </location>
</feature>
<dbReference type="Pfam" id="PF03828">
    <property type="entry name" value="PAP_assoc"/>
    <property type="match status" value="1"/>
</dbReference>
<feature type="compositionally biased region" description="Polar residues" evidence="8">
    <location>
        <begin position="910"/>
        <end position="923"/>
    </location>
</feature>
<comment type="cofactor">
    <cofactor evidence="2">
        <name>Mg(2+)</name>
        <dbReference type="ChEBI" id="CHEBI:18420"/>
    </cofactor>
</comment>
<keyword evidence="5" id="KW-0808">Transferase</keyword>
<keyword evidence="12" id="KW-1185">Reference proteome</keyword>
<proteinExistence type="inferred from homology"/>
<evidence type="ECO:0000256" key="5">
    <source>
        <dbReference type="ARBA" id="ARBA00022679"/>
    </source>
</evidence>
<dbReference type="SUPFAM" id="SSF81301">
    <property type="entry name" value="Nucleotidyltransferase"/>
    <property type="match status" value="1"/>
</dbReference>
<feature type="compositionally biased region" description="Basic and acidic residues" evidence="8">
    <location>
        <begin position="1207"/>
        <end position="1220"/>
    </location>
</feature>
<dbReference type="EMBL" id="NLAX01000010">
    <property type="protein sequence ID" value="PKS09451.1"/>
    <property type="molecule type" value="Genomic_DNA"/>
</dbReference>
<dbReference type="Pfam" id="PF22600">
    <property type="entry name" value="MTPAP-like_central"/>
    <property type="match status" value="1"/>
</dbReference>
<organism evidence="11 12">
    <name type="scientific">Lomentospora prolificans</name>
    <dbReference type="NCBI Taxonomy" id="41688"/>
    <lineage>
        <taxon>Eukaryota</taxon>
        <taxon>Fungi</taxon>
        <taxon>Dikarya</taxon>
        <taxon>Ascomycota</taxon>
        <taxon>Pezizomycotina</taxon>
        <taxon>Sordariomycetes</taxon>
        <taxon>Hypocreomycetidae</taxon>
        <taxon>Microascales</taxon>
        <taxon>Microascaceae</taxon>
        <taxon>Lomentospora</taxon>
    </lineage>
</organism>
<feature type="region of interest" description="Disordered" evidence="8">
    <location>
        <begin position="141"/>
        <end position="228"/>
    </location>
</feature>
<evidence type="ECO:0000256" key="3">
    <source>
        <dbReference type="ARBA" id="ARBA00008593"/>
    </source>
</evidence>
<feature type="compositionally biased region" description="Basic and acidic residues" evidence="8">
    <location>
        <begin position="1261"/>
        <end position="1271"/>
    </location>
</feature>
<keyword evidence="7" id="KW-0460">Magnesium</keyword>
<feature type="compositionally biased region" description="Basic residues" evidence="8">
    <location>
        <begin position="628"/>
        <end position="639"/>
    </location>
</feature>
<feature type="compositionally biased region" description="Polar residues" evidence="8">
    <location>
        <begin position="196"/>
        <end position="216"/>
    </location>
</feature>
<feature type="region of interest" description="Disordered" evidence="8">
    <location>
        <begin position="1162"/>
        <end position="1317"/>
    </location>
</feature>